<organism evidence="9 10">
    <name type="scientific">Acrodontium crateriforme</name>
    <dbReference type="NCBI Taxonomy" id="150365"/>
    <lineage>
        <taxon>Eukaryota</taxon>
        <taxon>Fungi</taxon>
        <taxon>Dikarya</taxon>
        <taxon>Ascomycota</taxon>
        <taxon>Pezizomycotina</taxon>
        <taxon>Dothideomycetes</taxon>
        <taxon>Dothideomycetidae</taxon>
        <taxon>Mycosphaerellales</taxon>
        <taxon>Teratosphaeriaceae</taxon>
        <taxon>Acrodontium</taxon>
    </lineage>
</organism>
<feature type="compositionally biased region" description="Basic and acidic residues" evidence="7">
    <location>
        <begin position="143"/>
        <end position="156"/>
    </location>
</feature>
<dbReference type="CDD" id="cd00086">
    <property type="entry name" value="homeodomain"/>
    <property type="match status" value="1"/>
</dbReference>
<dbReference type="InterPro" id="IPR017970">
    <property type="entry name" value="Homeobox_CS"/>
</dbReference>
<feature type="region of interest" description="Disordered" evidence="7">
    <location>
        <begin position="417"/>
        <end position="441"/>
    </location>
</feature>
<dbReference type="PANTHER" id="PTHR24323:SF7">
    <property type="entry name" value="HOMEOBOX DOMAIN-CONTAINING PROTEIN"/>
    <property type="match status" value="1"/>
</dbReference>
<gene>
    <name evidence="9" type="ORF">R9X50_00545100</name>
</gene>
<feature type="region of interest" description="Disordered" evidence="7">
    <location>
        <begin position="453"/>
        <end position="541"/>
    </location>
</feature>
<feature type="compositionally biased region" description="Basic residues" evidence="7">
    <location>
        <begin position="493"/>
        <end position="502"/>
    </location>
</feature>
<dbReference type="AlphaFoldDB" id="A0AAQ3R5Y5"/>
<dbReference type="InterPro" id="IPR001356">
    <property type="entry name" value="HD"/>
</dbReference>
<keyword evidence="10" id="KW-1185">Reference proteome</keyword>
<sequence>MNDALHPEHKVEAAEAQNRSNPSYAFLNHSTATLPNNLPPNVDDKPLARQKRKRTSAEDQAVLEAAYQRNPKPDKTARQQLVEQVALGEKEVQIWFQNRRQSSRRKSRPLLPHEVVQYQLSRSAATPSNSQDLHYTTDEIARRSELSEERESDNELRQSQTDIQAVVKSEFPAAKELPSPDSTSNIPNALSTNPIHPPEARRLDTMEPVTHADVNFHASSSPFEVSRRGYLANRRGAPTLPPINFSPADSNVSPRSTAPGQPARSLKKASSFVRLSTSFDGNATVSTKDDTSPSPPRASHAMLKFGESGNDSQPLDPATAPGEQRSSQHRSSTGRSRDSRAWEFWCDKDARSELENKGENEANGSAAEAIGLLRSASGRSILGPLSNKRNSLCFTQQQPQSDAKRPKLDSDRSYLRRSFTSSGRLQGKHTGSGMKPKPKLKYSGSAVSVYIPGNTSDKENWSPERQVVASRERDYISGRKMLEERHDGVNRGSPRKQGHGKANRGEPLPGNENTDPEADPELATFMRGGRKSASLSSEDDLDCVQGLLSLSQGNWR</sequence>
<dbReference type="Gene3D" id="1.10.10.60">
    <property type="entry name" value="Homeodomain-like"/>
    <property type="match status" value="1"/>
</dbReference>
<feature type="compositionally biased region" description="Polar residues" evidence="7">
    <location>
        <begin position="247"/>
        <end position="259"/>
    </location>
</feature>
<evidence type="ECO:0000313" key="9">
    <source>
        <dbReference type="EMBL" id="WPH02586.1"/>
    </source>
</evidence>
<evidence type="ECO:0000259" key="8">
    <source>
        <dbReference type="PROSITE" id="PS50071"/>
    </source>
</evidence>
<feature type="compositionally biased region" description="Basic and acidic residues" evidence="7">
    <location>
        <begin position="1"/>
        <end position="13"/>
    </location>
</feature>
<feature type="region of interest" description="Disordered" evidence="7">
    <location>
        <begin position="234"/>
        <end position="269"/>
    </location>
</feature>
<dbReference type="PANTHER" id="PTHR24323">
    <property type="entry name" value="CEH-10 HOMEODOMAIN-CONTAINING HOMOLOG"/>
    <property type="match status" value="1"/>
</dbReference>
<dbReference type="PROSITE" id="PS00027">
    <property type="entry name" value="HOMEOBOX_1"/>
    <property type="match status" value="1"/>
</dbReference>
<proteinExistence type="predicted"/>
<feature type="region of interest" description="Disordered" evidence="7">
    <location>
        <begin position="1"/>
        <end position="77"/>
    </location>
</feature>
<reference evidence="9 10" key="1">
    <citation type="submission" date="2023-11" db="EMBL/GenBank/DDBJ databases">
        <title>An acidophilic fungus is an integral part of prey digestion in a carnivorous sundew plant.</title>
        <authorList>
            <person name="Tsai I.J."/>
        </authorList>
    </citation>
    <scope>NUCLEOTIDE SEQUENCE [LARGE SCALE GENOMIC DNA]</scope>
    <source>
        <strain evidence="9">169a</strain>
    </source>
</reference>
<dbReference type="Pfam" id="PF00046">
    <property type="entry name" value="Homeodomain"/>
    <property type="match status" value="1"/>
</dbReference>
<feature type="DNA-binding region" description="Homeobox" evidence="5">
    <location>
        <begin position="48"/>
        <end position="107"/>
    </location>
</feature>
<feature type="compositionally biased region" description="Polar residues" evidence="7">
    <location>
        <begin position="17"/>
        <end position="36"/>
    </location>
</feature>
<dbReference type="GO" id="GO:0000981">
    <property type="term" value="F:DNA-binding transcription factor activity, RNA polymerase II-specific"/>
    <property type="evidence" value="ECO:0007669"/>
    <property type="project" value="InterPro"/>
</dbReference>
<protein>
    <recommendedName>
        <fullName evidence="8">Homeobox domain-containing protein</fullName>
    </recommendedName>
</protein>
<accession>A0AAQ3R5Y5</accession>
<dbReference type="Proteomes" id="UP001303373">
    <property type="component" value="Chromosome 8"/>
</dbReference>
<feature type="compositionally biased region" description="Polar residues" evidence="7">
    <location>
        <begin position="180"/>
        <end position="194"/>
    </location>
</feature>
<evidence type="ECO:0000256" key="4">
    <source>
        <dbReference type="ARBA" id="ARBA00023242"/>
    </source>
</evidence>
<evidence type="ECO:0000256" key="7">
    <source>
        <dbReference type="SAM" id="MobiDB-lite"/>
    </source>
</evidence>
<feature type="region of interest" description="Disordered" evidence="7">
    <location>
        <begin position="175"/>
        <end position="200"/>
    </location>
</feature>
<evidence type="ECO:0000256" key="6">
    <source>
        <dbReference type="RuleBase" id="RU000682"/>
    </source>
</evidence>
<keyword evidence="4 5" id="KW-0539">Nucleus</keyword>
<evidence type="ECO:0000256" key="2">
    <source>
        <dbReference type="ARBA" id="ARBA00023125"/>
    </source>
</evidence>
<evidence type="ECO:0000313" key="10">
    <source>
        <dbReference type="Proteomes" id="UP001303373"/>
    </source>
</evidence>
<evidence type="ECO:0000256" key="1">
    <source>
        <dbReference type="ARBA" id="ARBA00004123"/>
    </source>
</evidence>
<dbReference type="EMBL" id="CP138587">
    <property type="protein sequence ID" value="WPH02586.1"/>
    <property type="molecule type" value="Genomic_DNA"/>
</dbReference>
<dbReference type="GO" id="GO:0000976">
    <property type="term" value="F:transcription cis-regulatory region binding"/>
    <property type="evidence" value="ECO:0007669"/>
    <property type="project" value="TreeGrafter"/>
</dbReference>
<keyword evidence="3 5" id="KW-0371">Homeobox</keyword>
<comment type="subcellular location">
    <subcellularLocation>
        <location evidence="1 5 6">Nucleus</location>
    </subcellularLocation>
</comment>
<name>A0AAQ3R5Y5_9PEZI</name>
<dbReference type="SMART" id="SM00389">
    <property type="entry name" value="HOX"/>
    <property type="match status" value="1"/>
</dbReference>
<dbReference type="GO" id="GO:0005634">
    <property type="term" value="C:nucleus"/>
    <property type="evidence" value="ECO:0007669"/>
    <property type="project" value="UniProtKB-SubCell"/>
</dbReference>
<feature type="compositionally biased region" description="Basic and acidic residues" evidence="7">
    <location>
        <begin position="470"/>
        <end position="489"/>
    </location>
</feature>
<dbReference type="InterPro" id="IPR009057">
    <property type="entry name" value="Homeodomain-like_sf"/>
</dbReference>
<evidence type="ECO:0000256" key="5">
    <source>
        <dbReference type="PROSITE-ProRule" id="PRU00108"/>
    </source>
</evidence>
<feature type="region of interest" description="Disordered" evidence="7">
    <location>
        <begin position="281"/>
        <end position="339"/>
    </location>
</feature>
<dbReference type="InterPro" id="IPR051775">
    <property type="entry name" value="Homeobox_domain"/>
</dbReference>
<feature type="region of interest" description="Disordered" evidence="7">
    <location>
        <begin position="143"/>
        <end position="163"/>
    </location>
</feature>
<feature type="domain" description="Homeobox" evidence="8">
    <location>
        <begin position="46"/>
        <end position="106"/>
    </location>
</feature>
<dbReference type="PROSITE" id="PS50071">
    <property type="entry name" value="HOMEOBOX_2"/>
    <property type="match status" value="1"/>
</dbReference>
<keyword evidence="2 5" id="KW-0238">DNA-binding</keyword>
<dbReference type="SUPFAM" id="SSF46689">
    <property type="entry name" value="Homeodomain-like"/>
    <property type="match status" value="1"/>
</dbReference>
<evidence type="ECO:0000256" key="3">
    <source>
        <dbReference type="ARBA" id="ARBA00023155"/>
    </source>
</evidence>